<dbReference type="Pfam" id="PF04561">
    <property type="entry name" value="RNA_pol_Rpb2_2"/>
    <property type="match status" value="2"/>
</dbReference>
<feature type="domain" description="DNA-directed RNA polymerase subunit 2 hybrid-binding" evidence="10">
    <location>
        <begin position="675"/>
        <end position="1069"/>
    </location>
</feature>
<comment type="function">
    <text evidence="6 8">DNA-dependent RNA polymerase catalyzes the transcription of DNA into RNA using the four ribonucleoside triphosphates as substrates.</text>
</comment>
<evidence type="ECO:0000256" key="9">
    <source>
        <dbReference type="SAM" id="MobiDB-lite"/>
    </source>
</evidence>
<evidence type="ECO:0000259" key="13">
    <source>
        <dbReference type="Pfam" id="PF04563"/>
    </source>
</evidence>
<evidence type="ECO:0000259" key="14">
    <source>
        <dbReference type="Pfam" id="PF04565"/>
    </source>
</evidence>
<keyword evidence="4 6" id="KW-0804">Transcription</keyword>
<dbReference type="InterPro" id="IPR007641">
    <property type="entry name" value="RNA_pol_Rpb2_7"/>
</dbReference>
<dbReference type="InterPro" id="IPR007644">
    <property type="entry name" value="RNA_pol_bsu_protrusion"/>
</dbReference>
<dbReference type="InterPro" id="IPR007120">
    <property type="entry name" value="DNA-dir_RNAP_su2_dom"/>
</dbReference>
<feature type="domain" description="RNA polymerase Rpb2" evidence="12">
    <location>
        <begin position="372"/>
        <end position="409"/>
    </location>
</feature>
<dbReference type="Pfam" id="PF04560">
    <property type="entry name" value="RNA_pol_Rpb2_7"/>
    <property type="match status" value="1"/>
</dbReference>
<feature type="compositionally biased region" description="Basic and acidic residues" evidence="9">
    <location>
        <begin position="1163"/>
        <end position="1183"/>
    </location>
</feature>
<dbReference type="EMBL" id="PYZI01000013">
    <property type="protein sequence ID" value="PTF13222.1"/>
    <property type="molecule type" value="Genomic_DNA"/>
</dbReference>
<evidence type="ECO:0000256" key="4">
    <source>
        <dbReference type="ARBA" id="ARBA00023163"/>
    </source>
</evidence>
<protein>
    <recommendedName>
        <fullName evidence="6 8">DNA-directed RNA polymerase subunit beta</fullName>
        <shortName evidence="6">RNAP subunit beta</shortName>
        <ecNumber evidence="6 8">2.7.7.6</ecNumber>
    </recommendedName>
    <alternativeName>
        <fullName evidence="6">RNA polymerase subunit beta</fullName>
    </alternativeName>
    <alternativeName>
        <fullName evidence="6">Transcriptase subunit beta</fullName>
    </alternativeName>
</protein>
<accession>A0ABX5I013</accession>
<dbReference type="Gene3D" id="3.90.1110.10">
    <property type="entry name" value="RNA polymerase Rpb2, domain 2"/>
    <property type="match status" value="1"/>
</dbReference>
<keyword evidence="17" id="KW-1185">Reference proteome</keyword>
<dbReference type="Proteomes" id="UP000242088">
    <property type="component" value="Unassembled WGS sequence"/>
</dbReference>
<evidence type="ECO:0000259" key="12">
    <source>
        <dbReference type="Pfam" id="PF04561"/>
    </source>
</evidence>
<feature type="compositionally biased region" description="Acidic residues" evidence="9">
    <location>
        <begin position="1149"/>
        <end position="1162"/>
    </location>
</feature>
<name>A0ABX5I013_9STAP</name>
<evidence type="ECO:0000256" key="5">
    <source>
        <dbReference type="ARBA" id="ARBA00048552"/>
    </source>
</evidence>
<feature type="region of interest" description="Disordered" evidence="9">
    <location>
        <begin position="1149"/>
        <end position="1183"/>
    </location>
</feature>
<evidence type="ECO:0000313" key="16">
    <source>
        <dbReference type="EMBL" id="PTF13222.1"/>
    </source>
</evidence>
<dbReference type="Gene3D" id="2.40.50.100">
    <property type="match status" value="1"/>
</dbReference>
<feature type="domain" description="RNA polymerase Rpb2" evidence="14">
    <location>
        <begin position="468"/>
        <end position="536"/>
    </location>
</feature>
<feature type="domain" description="RNA polymerase beta subunit protrusion" evidence="13">
    <location>
        <begin position="28"/>
        <end position="453"/>
    </location>
</feature>
<dbReference type="Gene3D" id="3.90.1800.10">
    <property type="entry name" value="RNA polymerase alpha subunit dimerisation domain"/>
    <property type="match status" value="1"/>
</dbReference>
<sequence>MAGQVVQYGRHRKRRNYARISEVLELPNLIEIQTKSYDWFLKEGLLEMFRDISPIEDFTGNLSLEFVDYRLGEPKYDLEESKNRDATYAAPLRVRVRLIIKETGEVKEQEVFMGDFPLMTNTGTFVINGAERVIVSQLVRSPSVYFNEKIDKNGRENYDATIIPNRGAWLEYETDAKDVVYVRIDRTRKLPLTVLLRALGFSNDQEIIDLLGDSEYLRNTLEKDSTENTEQALLEIYERLRPGEPPTVENAKSLLYSRFFDPKRYDLASVGRYKANKKLHLKHRLFNQKLAEPIVNSETGEIVAEEGTVLDRRKLDEIMEVLETNANSEVFELEGSVIDEPVEIQSIKVYVPNDEEARTTTVIGNALPESEVKCITPADIIASMSYFFNLLNGIGYTDDIDHLGNRRLRSVGELLQNQFRIGLSRMERVVRERMSIQDTDSITPQQLINIRPVIASIKEFFGSSQLSQFMDQANPLAELTHKRRLSALGPGGLTRERAQMEVRDVHYSHYGRMCPIETPEGPNIGLINSLSSYARVNEFGFIETPYRKVDLDTNSITDQIDYLTADEEDSYVVAQANSRLDENGRFLDDEVVCRFRGNNTVMAKEKMDYMDVSPKQVVSAATACIPFLENDDSNRALMGANMQRQAVPLMNTEAPFVGTGMEHVAARDSGAAITAKHRGRVEHVESKEILVRRLVEENGTEHEGELDRYPLAKFKRSNTGTCYNQRPIVSIGDVVEYNEILADGPSMELGEMALGRNVVVGFMTWDGYNYEDAVIMSERLVKDDVYTSIHIEEYESEARDTKLGPEEITRDIPNVSENALKNLDERGIVYVGAEVKDGDILVGKVTPKGVTELTAEERLLHAIFGEKAREVRDTSLRVPHGAGGIVLDVKVFNREEGDDTLSPGVNQLVRVYIVQKRKIHVGDKMCGRHGNKGVISKIVPEEDMPYLPDGRPIDIMLNPLGVPSRMNIGQVLELHLGMAAKNLGIHVASPVFDGASDEDVWSTIEEAGMARDGKTVLYDGRTGEPFDNRISVGVMYMLKLAHMVDDKLHARSTGPYSLVTQQPLGGKAQFGGQRFGEMEVWALEAYGAAYTLQEILTYKSDDTVGRVKTYESIVKGENISRPSVPESFRVLMKELQSLGLDVKVLDEQDNEIEMADVDDEDATERKVDLQQKDVPETQKETTD</sequence>
<dbReference type="InterPro" id="IPR037034">
    <property type="entry name" value="RNA_pol_Rpb2_2_sf"/>
</dbReference>
<dbReference type="PROSITE" id="PS01166">
    <property type="entry name" value="RNA_POL_BETA"/>
    <property type="match status" value="1"/>
</dbReference>
<feature type="domain" description="RNA polymerase Rpb2" evidence="11">
    <location>
        <begin position="1071"/>
        <end position="1146"/>
    </location>
</feature>
<proteinExistence type="inferred from homology"/>
<evidence type="ECO:0000259" key="11">
    <source>
        <dbReference type="Pfam" id="PF04560"/>
    </source>
</evidence>
<dbReference type="Gene3D" id="2.40.50.150">
    <property type="match status" value="1"/>
</dbReference>
<dbReference type="RefSeq" id="WP_107524813.1">
    <property type="nucleotide sequence ID" value="NZ_PYZI01000013.1"/>
</dbReference>
<dbReference type="HAMAP" id="MF_01321">
    <property type="entry name" value="RNApol_bact_RpoB"/>
    <property type="match status" value="1"/>
</dbReference>
<dbReference type="NCBIfam" id="NF001616">
    <property type="entry name" value="PRK00405.1"/>
    <property type="match status" value="1"/>
</dbReference>
<dbReference type="InterPro" id="IPR007121">
    <property type="entry name" value="RNA_pol_bsu_CS"/>
</dbReference>
<organism evidence="16 17">
    <name type="scientific">Staphylococcus devriesei</name>
    <dbReference type="NCBI Taxonomy" id="586733"/>
    <lineage>
        <taxon>Bacteria</taxon>
        <taxon>Bacillati</taxon>
        <taxon>Bacillota</taxon>
        <taxon>Bacilli</taxon>
        <taxon>Bacillales</taxon>
        <taxon>Staphylococcaceae</taxon>
        <taxon>Staphylococcus</taxon>
    </lineage>
</organism>
<evidence type="ECO:0000259" key="10">
    <source>
        <dbReference type="Pfam" id="PF00562"/>
    </source>
</evidence>
<dbReference type="InterPro" id="IPR015712">
    <property type="entry name" value="DNA-dir_RNA_pol_su2"/>
</dbReference>
<dbReference type="Pfam" id="PF04563">
    <property type="entry name" value="RNA_pol_Rpb2_1"/>
    <property type="match status" value="1"/>
</dbReference>
<keyword evidence="1 6" id="KW-0240">DNA-directed RNA polymerase</keyword>
<dbReference type="Pfam" id="PF04565">
    <property type="entry name" value="RNA_pol_Rpb2_3"/>
    <property type="match status" value="1"/>
</dbReference>
<dbReference type="NCBIfam" id="TIGR02013">
    <property type="entry name" value="rpoB"/>
    <property type="match status" value="1"/>
</dbReference>
<evidence type="ECO:0000256" key="2">
    <source>
        <dbReference type="ARBA" id="ARBA00022679"/>
    </source>
</evidence>
<dbReference type="Pfam" id="PF00562">
    <property type="entry name" value="RNA_pol_Rpb2_6"/>
    <property type="match status" value="1"/>
</dbReference>
<keyword evidence="3 6" id="KW-0548">Nucleotidyltransferase</keyword>
<dbReference type="Gene3D" id="3.90.1100.10">
    <property type="match status" value="3"/>
</dbReference>
<reference evidence="16 17" key="1">
    <citation type="journal article" date="2016" name="Front. Microbiol.">
        <title>Comprehensive Phylogenetic Analysis of Bovine Non-aureus Staphylococci Species Based on Whole-Genome Sequencing.</title>
        <authorList>
            <person name="Naushad S."/>
            <person name="Barkema H.W."/>
            <person name="Luby C."/>
            <person name="Condas L.A."/>
            <person name="Nobrega D.B."/>
            <person name="Carson D.A."/>
            <person name="De Buck J."/>
        </authorList>
    </citation>
    <scope>NUCLEOTIDE SEQUENCE [LARGE SCALE GENOMIC DNA]</scope>
    <source>
        <strain evidence="16 17">SNUC 1409</strain>
    </source>
</reference>
<dbReference type="CDD" id="cd00653">
    <property type="entry name" value="RNA_pol_B_RPB2"/>
    <property type="match status" value="1"/>
</dbReference>
<dbReference type="InterPro" id="IPR007642">
    <property type="entry name" value="RNA_pol_Rpb2_2"/>
</dbReference>
<dbReference type="InterPro" id="IPR014724">
    <property type="entry name" value="RNA_pol_RPB2_OB-fold"/>
</dbReference>
<feature type="domain" description="DNA-directed RNA polymerase beta subunit external 1" evidence="15">
    <location>
        <begin position="546"/>
        <end position="613"/>
    </location>
</feature>
<evidence type="ECO:0000256" key="3">
    <source>
        <dbReference type="ARBA" id="ARBA00022695"/>
    </source>
</evidence>
<keyword evidence="2 6" id="KW-0808">Transferase</keyword>
<evidence type="ECO:0000256" key="6">
    <source>
        <dbReference type="HAMAP-Rule" id="MF_01321"/>
    </source>
</evidence>
<evidence type="ECO:0000256" key="8">
    <source>
        <dbReference type="RuleBase" id="RU363031"/>
    </source>
</evidence>
<evidence type="ECO:0000259" key="15">
    <source>
        <dbReference type="Pfam" id="PF10385"/>
    </source>
</evidence>
<dbReference type="Gene3D" id="2.40.270.10">
    <property type="entry name" value="DNA-directed RNA polymerase, subunit 2, domain 6"/>
    <property type="match status" value="1"/>
</dbReference>
<dbReference type="Pfam" id="PF10385">
    <property type="entry name" value="RNA_pol_Rpb2_45"/>
    <property type="match status" value="1"/>
</dbReference>
<comment type="subunit">
    <text evidence="6 8">The RNAP catalytic core consists of 2 alpha, 1 beta, 1 beta' and 1 omega subunit. When a sigma factor is associated with the core the holoenzyme is formed, which can initiate transcription.</text>
</comment>
<dbReference type="InterPro" id="IPR010243">
    <property type="entry name" value="RNA_pol_bsu_bac"/>
</dbReference>
<evidence type="ECO:0000256" key="1">
    <source>
        <dbReference type="ARBA" id="ARBA00022478"/>
    </source>
</evidence>
<gene>
    <name evidence="6 16" type="primary">rpoB</name>
    <name evidence="16" type="ORF">BUY47_09915</name>
</gene>
<dbReference type="InterPro" id="IPR007645">
    <property type="entry name" value="RNA_pol_Rpb2_3"/>
</dbReference>
<comment type="caution">
    <text evidence="16">The sequence shown here is derived from an EMBL/GenBank/DDBJ whole genome shotgun (WGS) entry which is preliminary data.</text>
</comment>
<evidence type="ECO:0000313" key="17">
    <source>
        <dbReference type="Proteomes" id="UP000242088"/>
    </source>
</evidence>
<dbReference type="EC" id="2.7.7.6" evidence="6 8"/>
<dbReference type="GO" id="GO:0000428">
    <property type="term" value="C:DNA-directed RNA polymerase complex"/>
    <property type="evidence" value="ECO:0007669"/>
    <property type="project" value="UniProtKB-KW"/>
</dbReference>
<feature type="domain" description="RNA polymerase Rpb2" evidence="12">
    <location>
        <begin position="140"/>
        <end position="289"/>
    </location>
</feature>
<dbReference type="InterPro" id="IPR037033">
    <property type="entry name" value="DNA-dir_RNAP_su2_hyb_sf"/>
</dbReference>
<comment type="catalytic activity">
    <reaction evidence="5 6 8">
        <text>RNA(n) + a ribonucleoside 5'-triphosphate = RNA(n+1) + diphosphate</text>
        <dbReference type="Rhea" id="RHEA:21248"/>
        <dbReference type="Rhea" id="RHEA-COMP:14527"/>
        <dbReference type="Rhea" id="RHEA-COMP:17342"/>
        <dbReference type="ChEBI" id="CHEBI:33019"/>
        <dbReference type="ChEBI" id="CHEBI:61557"/>
        <dbReference type="ChEBI" id="CHEBI:140395"/>
        <dbReference type="EC" id="2.7.7.6"/>
    </reaction>
</comment>
<dbReference type="PANTHER" id="PTHR20856">
    <property type="entry name" value="DNA-DIRECTED RNA POLYMERASE I SUBUNIT 2"/>
    <property type="match status" value="1"/>
</dbReference>
<dbReference type="InterPro" id="IPR019462">
    <property type="entry name" value="DNA-dir_RNA_pol_bsu_external_1"/>
</dbReference>
<evidence type="ECO:0000256" key="7">
    <source>
        <dbReference type="RuleBase" id="RU000434"/>
    </source>
</evidence>
<dbReference type="SUPFAM" id="SSF64484">
    <property type="entry name" value="beta and beta-prime subunits of DNA dependent RNA-polymerase"/>
    <property type="match status" value="1"/>
</dbReference>
<comment type="similarity">
    <text evidence="6 7">Belongs to the RNA polymerase beta chain family.</text>
</comment>